<dbReference type="RefSeq" id="WP_005005191.1">
    <property type="nucleotide sequence ID" value="NZ_CH672427.1"/>
</dbReference>
<accession>A4BMV1</accession>
<dbReference type="STRING" id="314278.NB231_17503"/>
<evidence type="ECO:0000313" key="1">
    <source>
        <dbReference type="EMBL" id="EAR23639.1"/>
    </source>
</evidence>
<dbReference type="AlphaFoldDB" id="A4BMV1"/>
<gene>
    <name evidence="1" type="ORF">NB231_17503</name>
</gene>
<dbReference type="Pfam" id="PF04365">
    <property type="entry name" value="BrnT_toxin"/>
    <property type="match status" value="1"/>
</dbReference>
<dbReference type="eggNOG" id="COG2929">
    <property type="taxonomic scope" value="Bacteria"/>
</dbReference>
<name>A4BMV1_9GAMM</name>
<comment type="caution">
    <text evidence="1">The sequence shown here is derived from an EMBL/GenBank/DDBJ whole genome shotgun (WGS) entry which is preliminary data.</text>
</comment>
<proteinExistence type="predicted"/>
<evidence type="ECO:0008006" key="3">
    <source>
        <dbReference type="Google" id="ProtNLM"/>
    </source>
</evidence>
<organism evidence="1 2">
    <name type="scientific">Nitrococcus mobilis Nb-231</name>
    <dbReference type="NCBI Taxonomy" id="314278"/>
    <lineage>
        <taxon>Bacteria</taxon>
        <taxon>Pseudomonadati</taxon>
        <taxon>Pseudomonadota</taxon>
        <taxon>Gammaproteobacteria</taxon>
        <taxon>Chromatiales</taxon>
        <taxon>Ectothiorhodospiraceae</taxon>
        <taxon>Nitrococcus</taxon>
    </lineage>
</organism>
<protein>
    <recommendedName>
        <fullName evidence="3">BrnT family toxin</fullName>
    </recommendedName>
</protein>
<dbReference type="InterPro" id="IPR007460">
    <property type="entry name" value="BrnT_toxin"/>
</dbReference>
<dbReference type="HOGENOM" id="CLU_149290_1_0_6"/>
<evidence type="ECO:0000313" key="2">
    <source>
        <dbReference type="Proteomes" id="UP000003374"/>
    </source>
</evidence>
<dbReference type="Gene3D" id="3.10.450.530">
    <property type="entry name" value="Ribonuclease toxin, BrnT, of type II toxin-antitoxin system"/>
    <property type="match status" value="1"/>
</dbReference>
<sequence length="96" mass="10945">MHILLLVRFEWDKTKAASNAKKHGVRFSEAIVALEDEAAVTIEDPDSQGEERFISIGTDDRARVLVTVFACRDDAIRIISSRQASKKERRLYEEQP</sequence>
<dbReference type="Proteomes" id="UP000003374">
    <property type="component" value="Unassembled WGS sequence"/>
</dbReference>
<dbReference type="EMBL" id="AAOF01000001">
    <property type="protein sequence ID" value="EAR23639.1"/>
    <property type="molecule type" value="Genomic_DNA"/>
</dbReference>
<keyword evidence="2" id="KW-1185">Reference proteome</keyword>
<dbReference type="InterPro" id="IPR038573">
    <property type="entry name" value="BrnT_sf"/>
</dbReference>
<reference evidence="1 2" key="1">
    <citation type="submission" date="2006-02" db="EMBL/GenBank/DDBJ databases">
        <authorList>
            <person name="Waterbury J."/>
            <person name="Ferriera S."/>
            <person name="Johnson J."/>
            <person name="Kravitz S."/>
            <person name="Halpern A."/>
            <person name="Remington K."/>
            <person name="Beeson K."/>
            <person name="Tran B."/>
            <person name="Rogers Y.-H."/>
            <person name="Friedman R."/>
            <person name="Venter J.C."/>
        </authorList>
    </citation>
    <scope>NUCLEOTIDE SEQUENCE [LARGE SCALE GENOMIC DNA]</scope>
    <source>
        <strain evidence="1 2">Nb-231</strain>
    </source>
</reference>